<proteinExistence type="predicted"/>
<sequence length="280" mass="30672">MSVKNFIPQIWSARLLEHLDKAHVYANLVNRDYEGEIRNFGDTVKVNQIGDITIKDYTKGSDIEDPDDLDGTQQILTINQSKYFNFGIDDVDNAQTNPKLMNEAMSRTAYGMNDVTDSFIANLMAVEAGSTIGSDDSPIVPTAANAYDYLVDLGTALTEANVPLVGRWVVVPAWYHGLLLKDSRFVANGTDYNKAILEGGYVGVAAGFKIWVSNNVPNTSGTKYKIIAGTNAATSYAEQLTEVEGYRPEKSFKDAVKGLHIYGAKVFQKKCLACMTANKA</sequence>
<dbReference type="EMBL" id="BK014863">
    <property type="protein sequence ID" value="DAD79302.1"/>
    <property type="molecule type" value="Genomic_DNA"/>
</dbReference>
<evidence type="ECO:0000313" key="1">
    <source>
        <dbReference type="EMBL" id="DAD79302.1"/>
    </source>
</evidence>
<reference evidence="1" key="1">
    <citation type="journal article" date="2021" name="Proc. Natl. Acad. Sci. U.S.A.">
        <title>A Catalog of Tens of Thousands of Viruses from Human Metagenomes Reveals Hidden Associations with Chronic Diseases.</title>
        <authorList>
            <person name="Tisza M.J."/>
            <person name="Buck C.B."/>
        </authorList>
    </citation>
    <scope>NUCLEOTIDE SEQUENCE</scope>
    <source>
        <strain evidence="1">CtNQr16</strain>
    </source>
</reference>
<organism evidence="1">
    <name type="scientific">Myoviridae sp. ctNQr16</name>
    <dbReference type="NCBI Taxonomy" id="2826644"/>
    <lineage>
        <taxon>Viruses</taxon>
        <taxon>Duplodnaviria</taxon>
        <taxon>Heunggongvirae</taxon>
        <taxon>Uroviricota</taxon>
        <taxon>Caudoviricetes</taxon>
    </lineage>
</organism>
<accession>A0A8S5MAP6</accession>
<name>A0A8S5MAP6_9CAUD</name>
<protein>
    <submittedName>
        <fullName evidence="1">Major capsid protein</fullName>
    </submittedName>
</protein>